<evidence type="ECO:0000313" key="1">
    <source>
        <dbReference type="EMBL" id="KNE02189.1"/>
    </source>
</evidence>
<organism evidence="1 2">
    <name type="scientific">Candidozyma auris</name>
    <name type="common">Yeast</name>
    <name type="synonym">Candida auris</name>
    <dbReference type="NCBI Taxonomy" id="498019"/>
    <lineage>
        <taxon>Eukaryota</taxon>
        <taxon>Fungi</taxon>
        <taxon>Dikarya</taxon>
        <taxon>Ascomycota</taxon>
        <taxon>Saccharomycotina</taxon>
        <taxon>Pichiomycetes</taxon>
        <taxon>Metschnikowiaceae</taxon>
        <taxon>Candidozyma</taxon>
    </lineage>
</organism>
<sequence>MDQLSHLTQQDHVNPLLKKAPMEIEERCLQSMPPKLQNKQHLVQSLQRHSKIVVRTEIHSEISILH</sequence>
<dbReference type="AlphaFoldDB" id="A0A0L0P798"/>
<dbReference type="EMBL" id="LGST01000006">
    <property type="protein sequence ID" value="KNE02189.1"/>
    <property type="molecule type" value="Genomic_DNA"/>
</dbReference>
<name>A0A0L0P798_CANAR</name>
<evidence type="ECO:0000313" key="2">
    <source>
        <dbReference type="Proteomes" id="UP000037122"/>
    </source>
</evidence>
<comment type="caution">
    <text evidence="1">The sequence shown here is derived from an EMBL/GenBank/DDBJ whole genome shotgun (WGS) entry which is preliminary data.</text>
</comment>
<dbReference type="VEuPathDB" id="FungiDB:QG37_00877"/>
<proteinExistence type="predicted"/>
<accession>A0A0L0P798</accession>
<gene>
    <name evidence="1" type="ORF">QG37_00877</name>
</gene>
<dbReference type="Proteomes" id="UP000037122">
    <property type="component" value="Unassembled WGS sequence"/>
</dbReference>
<protein>
    <submittedName>
        <fullName evidence="1">Uncharacterized protein</fullName>
    </submittedName>
</protein>
<reference evidence="2" key="1">
    <citation type="journal article" date="2015" name="BMC Genomics">
        <title>Draft genome of a commonly misdiagnosed multidrug resistant pathogen Candida auris.</title>
        <authorList>
            <person name="Chatterjee S."/>
            <person name="Alampalli S.V."/>
            <person name="Nageshan R.K."/>
            <person name="Chettiar S.T."/>
            <person name="Joshi S."/>
            <person name="Tatu U.S."/>
        </authorList>
    </citation>
    <scope>NUCLEOTIDE SEQUENCE [LARGE SCALE GENOMIC DNA]</scope>
    <source>
        <strain evidence="2">6684</strain>
    </source>
</reference>